<dbReference type="Proteomes" id="UP000007797">
    <property type="component" value="Unassembled WGS sequence"/>
</dbReference>
<name>F4QCL8_CACFS</name>
<evidence type="ECO:0000313" key="2">
    <source>
        <dbReference type="Proteomes" id="UP000007797"/>
    </source>
</evidence>
<accession>F4QCL8</accession>
<protein>
    <submittedName>
        <fullName evidence="1">Uncharacterized protein</fullName>
    </submittedName>
</protein>
<dbReference type="KEGG" id="dfa:DFA_12218"/>
<reference evidence="2" key="1">
    <citation type="journal article" date="2011" name="Genome Res.">
        <title>Phylogeny-wide analysis of social amoeba genomes highlights ancient origins for complex intercellular communication.</title>
        <authorList>
            <person name="Heidel A.J."/>
            <person name="Lawal H.M."/>
            <person name="Felder M."/>
            <person name="Schilde C."/>
            <person name="Helps N.R."/>
            <person name="Tunggal B."/>
            <person name="Rivero F."/>
            <person name="John U."/>
            <person name="Schleicher M."/>
            <person name="Eichinger L."/>
            <person name="Platzer M."/>
            <person name="Noegel A.A."/>
            <person name="Schaap P."/>
            <person name="Gloeckner G."/>
        </authorList>
    </citation>
    <scope>NUCLEOTIDE SEQUENCE [LARGE SCALE GENOMIC DNA]</scope>
    <source>
        <strain evidence="2">SH3</strain>
    </source>
</reference>
<dbReference type="RefSeq" id="XP_004353855.1">
    <property type="nucleotide sequence ID" value="XM_004353803.1"/>
</dbReference>
<dbReference type="GeneID" id="14866490"/>
<gene>
    <name evidence="1" type="ORF">DFA_12218</name>
</gene>
<evidence type="ECO:0000313" key="1">
    <source>
        <dbReference type="EMBL" id="EGG14446.1"/>
    </source>
</evidence>
<sequence>MYSTTLHTTWGLKEDLEYKCLLFKRLLNNDRVSKVIWLNVHKILVQYTRSFKSEYHQITAYTHYPRAMLFKYRDYASVRCLSTLLNRFGWEQIDKLFVNDSTHFLDDTMIEELSYLRPDYIYHHSNRNSEWGKQVYGIIQCEEEVQKDYQAYVDNPNNWKHPDTLEQEHPTQYLIDQIRQCTFTTKYTSTQKKQYITQILNNFKTPTISQQQKQQWTKRFGSIETKRSQSICEQLIEFYTNQINQNNNNNNNNLDDTLEGIGLLNLFRYYSSQHDNLLVENTIKNYPQSVEVLVDGLVEYEDHFFCHFHMFDVLCKVGTLQQVQYLDKKISLSPTDGVRQSKASHKAMDWAASRPDSKAAFEITRFLHLNRDEQCTHHAIQDNKNTEVVLYLIKHKPVLQHYYSIQSAIMSLDLSLIKFMQDHYQYVDIKGHRNSRPVVISRYLVDEMTSSLSDDSLCSMITYLFQHFQEEISIYTMFASACCNARMSAVKLLHSLFPPSQSSGTALVSERARTTILDDAFLVGVDDEIVDFLIQNRPDVQFGEDTWTYIGSKGTINQLEMVIKEHASRNNIGLAVVVDLDQVHRIILTNAIKYENQPTLNTLHYLYYRSLVSGRVDIAKAIGERLVEDTQHLQLSDRELNHIFISRKLVSLQYLAQIGSITQSILESQPFILANFDSIQSNTIKLFQQFNLIFPRQTIHYRDQDEEKEEKEEKENKIPPLSISQPNPTLFLKIFKNSYLISKIMSFTHLPNQERLNWSRIEEAIDIFNLSPKYFKLVYNNMSTGKIKNIDSAFIERVITCRDLEIYRLLLDDHLDTFTFDHIVTLAGCYDIQMLDMLMLALDRQKKHLERSKGTRQFGWISYDAQVFTYMIFARYKYCDISDLFSGCTITKKYTPKPVIAKNKILREFDQSSFNQCRAINSHKWNEPDLSVYIDTYGLPDPDTPLLIDHTELTENMRQVEPSYYELNIHVDWSNYSHDLFFSNNIAPFYAYTGMTWHKLVMSSPYCDGFERIFSYLYPIHYQDKVDKLLQQFNNNQNVELTEEDKKFIFTLPRVDPSLNVDQMYNFTKLVLLYTNQSLQQEELEIDEGSTEEFWGSLAHDAGNRYIQPMGFYFPTYAIFLLETIKSDCPVIADYLFNQREDVEAQVRVQIENIRGHINQVFKIILYIGTPDQFEVIRQASLEGAQLLKAFFNKSTTPNCIDMEPSMLEYVISKMDKINLATYLLSVTNATPIQYSTLKNLWISTFPNGAHSGFLPKFKPINYSLIQIYKQDKEFYNK</sequence>
<dbReference type="AlphaFoldDB" id="F4QCL8"/>
<dbReference type="EMBL" id="GL883029">
    <property type="protein sequence ID" value="EGG14446.1"/>
    <property type="molecule type" value="Genomic_DNA"/>
</dbReference>
<proteinExistence type="predicted"/>
<keyword evidence="2" id="KW-1185">Reference proteome</keyword>
<organism evidence="1 2">
    <name type="scientific">Cavenderia fasciculata</name>
    <name type="common">Slime mold</name>
    <name type="synonym">Dictyostelium fasciculatum</name>
    <dbReference type="NCBI Taxonomy" id="261658"/>
    <lineage>
        <taxon>Eukaryota</taxon>
        <taxon>Amoebozoa</taxon>
        <taxon>Evosea</taxon>
        <taxon>Eumycetozoa</taxon>
        <taxon>Dictyostelia</taxon>
        <taxon>Acytosteliales</taxon>
        <taxon>Cavenderiaceae</taxon>
        <taxon>Cavenderia</taxon>
    </lineage>
</organism>